<feature type="domain" description="CXXC-type" evidence="12">
    <location>
        <begin position="379"/>
        <end position="424"/>
    </location>
</feature>
<comment type="subcellular location">
    <subcellularLocation>
        <location evidence="1">Nucleus</location>
    </subcellularLocation>
</comment>
<dbReference type="InterPro" id="IPR016177">
    <property type="entry name" value="DNA-bd_dom_sf"/>
</dbReference>
<keyword evidence="3 9" id="KW-0863">Zinc-finger</keyword>
<dbReference type="CDD" id="cd01396">
    <property type="entry name" value="MeCP2_MBD"/>
    <property type="match status" value="1"/>
</dbReference>
<evidence type="ECO:0000256" key="1">
    <source>
        <dbReference type="ARBA" id="ARBA00004123"/>
    </source>
</evidence>
<keyword evidence="4" id="KW-0862">Zinc</keyword>
<dbReference type="GO" id="GO:0008327">
    <property type="term" value="F:methyl-CpG binding"/>
    <property type="evidence" value="ECO:0007669"/>
    <property type="project" value="TreeGrafter"/>
</dbReference>
<dbReference type="RefSeq" id="XP_031423737.1">
    <property type="nucleotide sequence ID" value="XM_031567877.2"/>
</dbReference>
<keyword evidence="6" id="KW-0238">DNA-binding</keyword>
<evidence type="ECO:0000256" key="8">
    <source>
        <dbReference type="ARBA" id="ARBA00023242"/>
    </source>
</evidence>
<evidence type="ECO:0000313" key="14">
    <source>
        <dbReference type="RefSeq" id="XP_031423737.1"/>
    </source>
</evidence>
<feature type="compositionally biased region" description="Basic and acidic residues" evidence="10">
    <location>
        <begin position="28"/>
        <end position="66"/>
    </location>
</feature>
<evidence type="ECO:0000256" key="5">
    <source>
        <dbReference type="ARBA" id="ARBA00023015"/>
    </source>
</evidence>
<dbReference type="PROSITE" id="PS50982">
    <property type="entry name" value="MBD"/>
    <property type="match status" value="1"/>
</dbReference>
<dbReference type="GO" id="GO:0005654">
    <property type="term" value="C:nucleoplasm"/>
    <property type="evidence" value="ECO:0007669"/>
    <property type="project" value="UniProtKB-ARBA"/>
</dbReference>
<feature type="region of interest" description="Disordered" evidence="10">
    <location>
        <begin position="234"/>
        <end position="344"/>
    </location>
</feature>
<dbReference type="GeneID" id="105904127"/>
<feature type="compositionally biased region" description="Pro residues" evidence="10">
    <location>
        <begin position="302"/>
        <end position="320"/>
    </location>
</feature>
<evidence type="ECO:0000259" key="11">
    <source>
        <dbReference type="PROSITE" id="PS50982"/>
    </source>
</evidence>
<evidence type="ECO:0000259" key="12">
    <source>
        <dbReference type="PROSITE" id="PS51058"/>
    </source>
</evidence>
<keyword evidence="5" id="KW-0805">Transcription regulation</keyword>
<feature type="compositionally biased region" description="Basic and acidic residues" evidence="10">
    <location>
        <begin position="269"/>
        <end position="286"/>
    </location>
</feature>
<dbReference type="OrthoDB" id="10072024at2759"/>
<evidence type="ECO:0000313" key="13">
    <source>
        <dbReference type="Proteomes" id="UP000515152"/>
    </source>
</evidence>
<dbReference type="Pfam" id="PF01429">
    <property type="entry name" value="MBD"/>
    <property type="match status" value="1"/>
</dbReference>
<dbReference type="GeneTree" id="ENSGT00940000169444"/>
<evidence type="ECO:0000256" key="10">
    <source>
        <dbReference type="SAM" id="MobiDB-lite"/>
    </source>
</evidence>
<feature type="compositionally biased region" description="Acidic residues" evidence="10">
    <location>
        <begin position="460"/>
        <end position="484"/>
    </location>
</feature>
<dbReference type="InterPro" id="IPR001739">
    <property type="entry name" value="Methyl_CpG_DNA-bd"/>
</dbReference>
<feature type="compositionally biased region" description="Basic and acidic residues" evidence="10">
    <location>
        <begin position="73"/>
        <end position="82"/>
    </location>
</feature>
<feature type="compositionally biased region" description="Low complexity" evidence="10">
    <location>
        <begin position="86"/>
        <end position="97"/>
    </location>
</feature>
<evidence type="ECO:0000256" key="2">
    <source>
        <dbReference type="ARBA" id="ARBA00022723"/>
    </source>
</evidence>
<keyword evidence="13" id="KW-1185">Reference proteome</keyword>
<feature type="region of interest" description="Disordered" evidence="10">
    <location>
        <begin position="452"/>
        <end position="485"/>
    </location>
</feature>
<feature type="compositionally biased region" description="Polar residues" evidence="10">
    <location>
        <begin position="137"/>
        <end position="147"/>
    </location>
</feature>
<feature type="compositionally biased region" description="Polar residues" evidence="10">
    <location>
        <begin position="623"/>
        <end position="653"/>
    </location>
</feature>
<evidence type="ECO:0000313" key="15">
    <source>
        <dbReference type="RefSeq" id="XP_031423738.1"/>
    </source>
</evidence>
<keyword evidence="7" id="KW-0804">Transcription</keyword>
<protein>
    <submittedName>
        <fullName evidence="14 15">Methyl-CpG-binding domain protein 1 isoform X1</fullName>
    </submittedName>
</protein>
<dbReference type="RefSeq" id="XP_031423739.1">
    <property type="nucleotide sequence ID" value="XM_031567879.1"/>
</dbReference>
<gene>
    <name evidence="14 15 16" type="primary">LOC105904127</name>
</gene>
<feature type="compositionally biased region" description="Acidic residues" evidence="10">
    <location>
        <begin position="116"/>
        <end position="136"/>
    </location>
</feature>
<keyword evidence="2" id="KW-0479">Metal-binding</keyword>
<accession>A0A6P8FDY0</accession>
<proteinExistence type="predicted"/>
<dbReference type="SUPFAM" id="SSF54171">
    <property type="entry name" value="DNA-binding domain"/>
    <property type="match status" value="1"/>
</dbReference>
<dbReference type="Gene3D" id="3.30.890.10">
    <property type="entry name" value="Methyl-cpg-binding Protein 2, Chain A"/>
    <property type="match status" value="1"/>
</dbReference>
<feature type="region of interest" description="Disordered" evidence="10">
    <location>
        <begin position="1"/>
        <end position="177"/>
    </location>
</feature>
<reference evidence="14 15" key="1">
    <citation type="submission" date="2025-04" db="UniProtKB">
        <authorList>
            <consortium name="RefSeq"/>
        </authorList>
    </citation>
    <scope>IDENTIFICATION</scope>
</reference>
<dbReference type="InterPro" id="IPR002857">
    <property type="entry name" value="Znf_CXXC"/>
</dbReference>
<feature type="compositionally biased region" description="Basic residues" evidence="10">
    <location>
        <begin position="157"/>
        <end position="168"/>
    </location>
</feature>
<feature type="domain" description="MBD" evidence="11">
    <location>
        <begin position="171"/>
        <end position="239"/>
    </location>
</feature>
<dbReference type="PANTHER" id="PTHR12396:SF57">
    <property type="entry name" value="METHYL-CPG-BINDING DOMAIN PROTEIN 1"/>
    <property type="match status" value="1"/>
</dbReference>
<dbReference type="GO" id="GO:0008270">
    <property type="term" value="F:zinc ion binding"/>
    <property type="evidence" value="ECO:0007669"/>
    <property type="project" value="UniProtKB-KW"/>
</dbReference>
<evidence type="ECO:0000256" key="3">
    <source>
        <dbReference type="ARBA" id="ARBA00022771"/>
    </source>
</evidence>
<dbReference type="Pfam" id="PF02008">
    <property type="entry name" value="zf-CXXC"/>
    <property type="match status" value="2"/>
</dbReference>
<dbReference type="PROSITE" id="PS51058">
    <property type="entry name" value="ZF_CXXC"/>
    <property type="match status" value="2"/>
</dbReference>
<dbReference type="Proteomes" id="UP000515152">
    <property type="component" value="Chromosome 5"/>
</dbReference>
<dbReference type="GO" id="GO:0000122">
    <property type="term" value="P:negative regulation of transcription by RNA polymerase II"/>
    <property type="evidence" value="ECO:0007669"/>
    <property type="project" value="TreeGrafter"/>
</dbReference>
<organism evidence="13 16">
    <name type="scientific">Clupea harengus</name>
    <name type="common">Atlantic herring</name>
    <dbReference type="NCBI Taxonomy" id="7950"/>
    <lineage>
        <taxon>Eukaryota</taxon>
        <taxon>Metazoa</taxon>
        <taxon>Chordata</taxon>
        <taxon>Craniata</taxon>
        <taxon>Vertebrata</taxon>
        <taxon>Euteleostomi</taxon>
        <taxon>Actinopterygii</taxon>
        <taxon>Neopterygii</taxon>
        <taxon>Teleostei</taxon>
        <taxon>Clupei</taxon>
        <taxon>Clupeiformes</taxon>
        <taxon>Clupeoidei</taxon>
        <taxon>Clupeidae</taxon>
        <taxon>Clupea</taxon>
    </lineage>
</organism>
<evidence type="ECO:0000256" key="9">
    <source>
        <dbReference type="PROSITE-ProRule" id="PRU00509"/>
    </source>
</evidence>
<feature type="domain" description="CXXC-type" evidence="12">
    <location>
        <begin position="487"/>
        <end position="534"/>
    </location>
</feature>
<evidence type="ECO:0000256" key="4">
    <source>
        <dbReference type="ARBA" id="ARBA00022833"/>
    </source>
</evidence>
<dbReference type="RefSeq" id="XP_031423738.1">
    <property type="nucleotide sequence ID" value="XM_031567878.1"/>
</dbReference>
<dbReference type="KEGG" id="char:105904127"/>
<dbReference type="PANTHER" id="PTHR12396">
    <property type="entry name" value="METHYL-CPG BINDING PROTEIN, MBD"/>
    <property type="match status" value="1"/>
</dbReference>
<sequence>MDEEVLTEVPPVGGAADTPMASEDLQPEEQREEATPHTHVEQREEATPHTHVEQREETSPHTHMEQRGQIAPHTHEATEKPSESGAAAERLTPAAPADLGQNDAGGQADGPPQEEQPPEDWLEPLDEDDFEDEDEMQSGSRDGSVSGSMLGVERSGRGRGGRGGRRPRLLVEEDWDDWPGLGQGWKRKEVFRRSGCYAGKSDTYYMSPSGVRLRSKVELAKCLSGSMDLGMFDFKSGHFLSEQPPRKRRRWTKRKDEHSPSLDAGVSDDSSHPADDSRSRSPDSLHRVPLAGRSSALHQHAPPYPDPALAPLSPPSSPEPPHTDDTDTQDCSTNGDKATGGPPSRDGVCCKCGGSFAAVAVGQTLCPRCRESVKGRRNIVFRKWIPCGQCRACQNPADCGVCASCRSAVHNPGKAVRCRKRKCLCPIRKAPFRHEAARASLSFTGAPLSLGSERRLSQDSDSDEYLPYQEDEDEDDEEEYDEDGERMKRKRRTCGKCEGCRVMRDCGTCDFCVDKPKFGGSNKKRQKCRRRQCTRQAMSHLLPLQLGEAELAALQSSSRGGLGRKRRSHGSRGERWEFEFSDNENEERSSRRSDSRVSTETRAYKTYTRQTQGRGTEEPRSPRVSNPPTLSTHQTPLSRSRQNGLSNSLTEATSAPVLRPEAADVRWQIVAEGRKREESVADITEGRSWSARETETSNGDALSGMEDEDEDGIPMITQIYSLADNGVDLDGELLGLLEGLRAPGSALPALWLAVLGEGPVLRLLQCLKSSPMADTVVRIGPGLGFSVSVQEHPLVPTHPLYAQHPPRMRSQQDVLALLRDLEGHAVCQGLRSHASAPPDEPLVNVRVATCDFLVPRSRVRCSKCRYPVEKT</sequence>
<feature type="region of interest" description="Disordered" evidence="10">
    <location>
        <begin position="676"/>
        <end position="709"/>
    </location>
</feature>
<evidence type="ECO:0000256" key="6">
    <source>
        <dbReference type="ARBA" id="ARBA00023125"/>
    </source>
</evidence>
<evidence type="ECO:0000256" key="7">
    <source>
        <dbReference type="ARBA" id="ARBA00023163"/>
    </source>
</evidence>
<evidence type="ECO:0000313" key="16">
    <source>
        <dbReference type="RefSeq" id="XP_031423739.1"/>
    </source>
</evidence>
<feature type="compositionally biased region" description="Basic and acidic residues" evidence="10">
    <location>
        <begin position="586"/>
        <end position="603"/>
    </location>
</feature>
<dbReference type="SMART" id="SM00391">
    <property type="entry name" value="MBD"/>
    <property type="match status" value="1"/>
</dbReference>
<dbReference type="GO" id="GO:0006346">
    <property type="term" value="P:DNA methylation-dependent constitutive heterochromatin formation"/>
    <property type="evidence" value="ECO:0007669"/>
    <property type="project" value="TreeGrafter"/>
</dbReference>
<keyword evidence="8" id="KW-0539">Nucleus</keyword>
<name>A0A6P8FDY0_CLUHA</name>
<feature type="region of interest" description="Disordered" evidence="10">
    <location>
        <begin position="580"/>
        <end position="657"/>
    </location>
</feature>
<dbReference type="AlphaFoldDB" id="A0A6P8FDY0"/>